<accession>A0A4R0RW13</accession>
<dbReference type="EMBL" id="RWJN01000012">
    <property type="protein sequence ID" value="TCD70975.1"/>
    <property type="molecule type" value="Genomic_DNA"/>
</dbReference>
<feature type="compositionally biased region" description="Basic and acidic residues" evidence="1">
    <location>
        <begin position="102"/>
        <end position="125"/>
    </location>
</feature>
<feature type="compositionally biased region" description="Polar residues" evidence="1">
    <location>
        <begin position="149"/>
        <end position="159"/>
    </location>
</feature>
<feature type="region of interest" description="Disordered" evidence="1">
    <location>
        <begin position="102"/>
        <end position="159"/>
    </location>
</feature>
<dbReference type="Proteomes" id="UP000292702">
    <property type="component" value="Unassembled WGS sequence"/>
</dbReference>
<name>A0A4R0RW13_9APHY</name>
<evidence type="ECO:0000313" key="3">
    <source>
        <dbReference type="Proteomes" id="UP000292702"/>
    </source>
</evidence>
<sequence length="159" mass="17651">MDMEKIQAITTTEVRESFCDEDILEYPETAVDDPMTVKFEEDEQILADPDYAESSSSDESYEASQLLYHDIPTNVEYRPQAFVSMKLVPAVWDNVNKMDEDVSKLDEGASNIDKDVSVADAKRLSDPLPSPDSSSSEDLLRISSASAPEGSQNKLFSTV</sequence>
<keyword evidence="3" id="KW-1185">Reference proteome</keyword>
<protein>
    <submittedName>
        <fullName evidence="2">Uncharacterized protein</fullName>
    </submittedName>
</protein>
<feature type="compositionally biased region" description="Low complexity" evidence="1">
    <location>
        <begin position="131"/>
        <end position="146"/>
    </location>
</feature>
<evidence type="ECO:0000256" key="1">
    <source>
        <dbReference type="SAM" id="MobiDB-lite"/>
    </source>
</evidence>
<comment type="caution">
    <text evidence="2">The sequence shown here is derived from an EMBL/GenBank/DDBJ whole genome shotgun (WGS) entry which is preliminary data.</text>
</comment>
<proteinExistence type="predicted"/>
<reference evidence="2 3" key="1">
    <citation type="submission" date="2018-11" db="EMBL/GenBank/DDBJ databases">
        <title>Genome assembly of Steccherinum ochraceum LE-BIN_3174, the white-rot fungus of the Steccherinaceae family (The Residual Polyporoid clade, Polyporales, Basidiomycota).</title>
        <authorList>
            <person name="Fedorova T.V."/>
            <person name="Glazunova O.A."/>
            <person name="Landesman E.O."/>
            <person name="Moiseenko K.V."/>
            <person name="Psurtseva N.V."/>
            <person name="Savinova O.S."/>
            <person name="Shakhova N.V."/>
            <person name="Tyazhelova T.V."/>
            <person name="Vasina D.V."/>
        </authorList>
    </citation>
    <scope>NUCLEOTIDE SEQUENCE [LARGE SCALE GENOMIC DNA]</scope>
    <source>
        <strain evidence="2 3">LE-BIN_3174</strain>
    </source>
</reference>
<organism evidence="2 3">
    <name type="scientific">Steccherinum ochraceum</name>
    <dbReference type="NCBI Taxonomy" id="92696"/>
    <lineage>
        <taxon>Eukaryota</taxon>
        <taxon>Fungi</taxon>
        <taxon>Dikarya</taxon>
        <taxon>Basidiomycota</taxon>
        <taxon>Agaricomycotina</taxon>
        <taxon>Agaricomycetes</taxon>
        <taxon>Polyporales</taxon>
        <taxon>Steccherinaceae</taxon>
        <taxon>Steccherinum</taxon>
    </lineage>
</organism>
<gene>
    <name evidence="2" type="ORF">EIP91_000883</name>
</gene>
<dbReference type="AlphaFoldDB" id="A0A4R0RW13"/>
<evidence type="ECO:0000313" key="2">
    <source>
        <dbReference type="EMBL" id="TCD70975.1"/>
    </source>
</evidence>